<dbReference type="EC" id="2.7.13.3" evidence="2"/>
<comment type="caution">
    <text evidence="12">The sequence shown here is derived from an EMBL/GenBank/DDBJ whole genome shotgun (WGS) entry which is preliminary data.</text>
</comment>
<evidence type="ECO:0000256" key="4">
    <source>
        <dbReference type="ARBA" id="ARBA00022679"/>
    </source>
</evidence>
<dbReference type="GO" id="GO:0000155">
    <property type="term" value="F:phosphorelay sensor kinase activity"/>
    <property type="evidence" value="ECO:0007669"/>
    <property type="project" value="InterPro"/>
</dbReference>
<dbReference type="InterPro" id="IPR000014">
    <property type="entry name" value="PAS"/>
</dbReference>
<dbReference type="SUPFAM" id="SSF55874">
    <property type="entry name" value="ATPase domain of HSP90 chaperone/DNA topoisomerase II/histidine kinase"/>
    <property type="match status" value="1"/>
</dbReference>
<evidence type="ECO:0000256" key="1">
    <source>
        <dbReference type="ARBA" id="ARBA00000085"/>
    </source>
</evidence>
<comment type="catalytic activity">
    <reaction evidence="1">
        <text>ATP + protein L-histidine = ADP + protein N-phospho-L-histidine.</text>
        <dbReference type="EC" id="2.7.13.3"/>
    </reaction>
</comment>
<proteinExistence type="predicted"/>
<dbReference type="PANTHER" id="PTHR43047:SF72">
    <property type="entry name" value="OSMOSENSING HISTIDINE PROTEIN KINASE SLN1"/>
    <property type="match status" value="1"/>
</dbReference>
<dbReference type="Pfam" id="PF00989">
    <property type="entry name" value="PAS"/>
    <property type="match status" value="1"/>
</dbReference>
<feature type="domain" description="Histidine kinase" evidence="9">
    <location>
        <begin position="217"/>
        <end position="435"/>
    </location>
</feature>
<dbReference type="AlphaFoldDB" id="A0A4R3N641"/>
<evidence type="ECO:0000259" key="11">
    <source>
        <dbReference type="PROSITE" id="PS50113"/>
    </source>
</evidence>
<protein>
    <recommendedName>
        <fullName evidence="2">histidine kinase</fullName>
        <ecNumber evidence="2">2.7.13.3</ecNumber>
    </recommendedName>
</protein>
<dbReference type="GO" id="GO:0009927">
    <property type="term" value="F:histidine phosphotransfer kinase activity"/>
    <property type="evidence" value="ECO:0007669"/>
    <property type="project" value="TreeGrafter"/>
</dbReference>
<dbReference type="Gene3D" id="1.10.287.130">
    <property type="match status" value="1"/>
</dbReference>
<dbReference type="SMART" id="SM00448">
    <property type="entry name" value="REC"/>
    <property type="match status" value="1"/>
</dbReference>
<dbReference type="InterPro" id="IPR004358">
    <property type="entry name" value="Sig_transdc_His_kin-like_C"/>
</dbReference>
<dbReference type="CDD" id="cd00130">
    <property type="entry name" value="PAS"/>
    <property type="match status" value="1"/>
</dbReference>
<sequence length="575" mass="62312">MSSERRTQPDAVAPLAHAETESSQSLRRLAEDRLSHPDRRERLDLTPDEAAQLLQELRVHQVELEMQNESLRDTQEALERSRARYFDLYELAPVGYVTLAEAGLIEEANLAAALLLETPRGLLIGQTLTRFILPEDQDVFYRSRLCLFTTGEQQACELRLRRTGGASLWVQLQLTQGMDSMAEARQARITLSDIDARKQAESVLHEEEQRKDQFLAMLGHELRNPLAPILHVAESLRLAPSRDPQHIRQASEILTRQVGHLTRLVDDLLDVARIGRGVMHLAKAACDLREAAESAAEQVRPLLAQHGQRLEMALPDTPVMLEGDPVRLAQVIANLLRNASQFSEAETPVSLTLEVQDGVAVLRVRDRGIGLPQPLLPHLFGPFARGEMSEHAQGGLGMGLALVKGLVELHGGSVEASSPGPGQGSIFGVRLPLSGAAVAVAAPALQLAGPAVRQILVVDDNPDVAEAFALLLDILGQQVETVADGPAALDAAARLRPDLILLDLGLPGMDGFEVARRLRASGCTARLVAVTGYGEEHDLEDGKAADFDEQLLKPLGQDAVIAMLARCPVGVVGAN</sequence>
<dbReference type="PRINTS" id="PR00344">
    <property type="entry name" value="BCTRLSENSOR"/>
</dbReference>
<dbReference type="InterPro" id="IPR003594">
    <property type="entry name" value="HATPase_dom"/>
</dbReference>
<dbReference type="RefSeq" id="WP_132976677.1">
    <property type="nucleotide sequence ID" value="NZ_SMAO01000003.1"/>
</dbReference>
<dbReference type="GO" id="GO:0005886">
    <property type="term" value="C:plasma membrane"/>
    <property type="evidence" value="ECO:0007669"/>
    <property type="project" value="TreeGrafter"/>
</dbReference>
<feature type="domain" description="Response regulatory" evidence="10">
    <location>
        <begin position="454"/>
        <end position="568"/>
    </location>
</feature>
<feature type="modified residue" description="4-aspartylphosphate" evidence="6">
    <location>
        <position position="503"/>
    </location>
</feature>
<dbReference type="Pfam" id="PF00512">
    <property type="entry name" value="HisKA"/>
    <property type="match status" value="1"/>
</dbReference>
<evidence type="ECO:0000256" key="5">
    <source>
        <dbReference type="ARBA" id="ARBA00022777"/>
    </source>
</evidence>
<dbReference type="PROSITE" id="PS50110">
    <property type="entry name" value="RESPONSE_REGULATORY"/>
    <property type="match status" value="1"/>
</dbReference>
<dbReference type="InterPro" id="IPR036097">
    <property type="entry name" value="HisK_dim/P_sf"/>
</dbReference>
<dbReference type="SMART" id="SM00388">
    <property type="entry name" value="HisKA"/>
    <property type="match status" value="1"/>
</dbReference>
<dbReference type="Proteomes" id="UP000295717">
    <property type="component" value="Unassembled WGS sequence"/>
</dbReference>
<dbReference type="Gene3D" id="3.30.450.20">
    <property type="entry name" value="PAS domain"/>
    <property type="match status" value="1"/>
</dbReference>
<reference evidence="12 13" key="1">
    <citation type="submission" date="2019-03" db="EMBL/GenBank/DDBJ databases">
        <title>Genomic Encyclopedia of Type Strains, Phase IV (KMG-IV): sequencing the most valuable type-strain genomes for metagenomic binning, comparative biology and taxonomic classification.</title>
        <authorList>
            <person name="Goeker M."/>
        </authorList>
    </citation>
    <scope>NUCLEOTIDE SEQUENCE [LARGE SCALE GENOMIC DNA]</scope>
    <source>
        <strain evidence="12 13">DSM 13587</strain>
    </source>
</reference>
<feature type="region of interest" description="Disordered" evidence="8">
    <location>
        <begin position="1"/>
        <end position="42"/>
    </location>
</feature>
<name>A0A4R3N641_9GAMM</name>
<dbReference type="SMART" id="SM00091">
    <property type="entry name" value="PAS"/>
    <property type="match status" value="1"/>
</dbReference>
<keyword evidence="7" id="KW-0175">Coiled coil</keyword>
<dbReference type="PROSITE" id="PS50113">
    <property type="entry name" value="PAC"/>
    <property type="match status" value="1"/>
</dbReference>
<dbReference type="InterPro" id="IPR013767">
    <property type="entry name" value="PAS_fold"/>
</dbReference>
<dbReference type="OrthoDB" id="9792854at2"/>
<evidence type="ECO:0000256" key="6">
    <source>
        <dbReference type="PROSITE-ProRule" id="PRU00169"/>
    </source>
</evidence>
<evidence type="ECO:0000313" key="13">
    <source>
        <dbReference type="Proteomes" id="UP000295717"/>
    </source>
</evidence>
<dbReference type="SUPFAM" id="SSF47384">
    <property type="entry name" value="Homodimeric domain of signal transducing histidine kinase"/>
    <property type="match status" value="1"/>
</dbReference>
<feature type="compositionally biased region" description="Basic and acidic residues" evidence="8">
    <location>
        <begin position="28"/>
        <end position="42"/>
    </location>
</feature>
<keyword evidence="4" id="KW-0808">Transferase</keyword>
<dbReference type="PROSITE" id="PS50109">
    <property type="entry name" value="HIS_KIN"/>
    <property type="match status" value="1"/>
</dbReference>
<evidence type="ECO:0000256" key="7">
    <source>
        <dbReference type="SAM" id="Coils"/>
    </source>
</evidence>
<feature type="coiled-coil region" evidence="7">
    <location>
        <begin position="54"/>
        <end position="84"/>
    </location>
</feature>
<evidence type="ECO:0000259" key="9">
    <source>
        <dbReference type="PROSITE" id="PS50109"/>
    </source>
</evidence>
<dbReference type="InterPro" id="IPR011006">
    <property type="entry name" value="CheY-like_superfamily"/>
</dbReference>
<evidence type="ECO:0000313" key="12">
    <source>
        <dbReference type="EMBL" id="TCT22289.1"/>
    </source>
</evidence>
<dbReference type="PANTHER" id="PTHR43047">
    <property type="entry name" value="TWO-COMPONENT HISTIDINE PROTEIN KINASE"/>
    <property type="match status" value="1"/>
</dbReference>
<dbReference type="NCBIfam" id="TIGR00229">
    <property type="entry name" value="sensory_box"/>
    <property type="match status" value="1"/>
</dbReference>
<evidence type="ECO:0000259" key="10">
    <source>
        <dbReference type="PROSITE" id="PS50110"/>
    </source>
</evidence>
<dbReference type="InterPro" id="IPR000700">
    <property type="entry name" value="PAS-assoc_C"/>
</dbReference>
<dbReference type="InterPro" id="IPR036890">
    <property type="entry name" value="HATPase_C_sf"/>
</dbReference>
<keyword evidence="5" id="KW-0418">Kinase</keyword>
<dbReference type="SUPFAM" id="SSF55785">
    <property type="entry name" value="PYP-like sensor domain (PAS domain)"/>
    <property type="match status" value="1"/>
</dbReference>
<dbReference type="InterPro" id="IPR001789">
    <property type="entry name" value="Sig_transdc_resp-reg_receiver"/>
</dbReference>
<feature type="domain" description="PAC" evidence="11">
    <location>
        <begin position="154"/>
        <end position="206"/>
    </location>
</feature>
<dbReference type="GO" id="GO:0006355">
    <property type="term" value="P:regulation of DNA-templated transcription"/>
    <property type="evidence" value="ECO:0007669"/>
    <property type="project" value="InterPro"/>
</dbReference>
<dbReference type="InterPro" id="IPR003661">
    <property type="entry name" value="HisK_dim/P_dom"/>
</dbReference>
<keyword evidence="3 6" id="KW-0597">Phosphoprotein</keyword>
<dbReference type="CDD" id="cd00082">
    <property type="entry name" value="HisKA"/>
    <property type="match status" value="1"/>
</dbReference>
<evidence type="ECO:0000256" key="2">
    <source>
        <dbReference type="ARBA" id="ARBA00012438"/>
    </source>
</evidence>
<dbReference type="InterPro" id="IPR035965">
    <property type="entry name" value="PAS-like_dom_sf"/>
</dbReference>
<dbReference type="Gene3D" id="3.30.565.10">
    <property type="entry name" value="Histidine kinase-like ATPase, C-terminal domain"/>
    <property type="match status" value="1"/>
</dbReference>
<dbReference type="Gene3D" id="3.40.50.2300">
    <property type="match status" value="1"/>
</dbReference>
<gene>
    <name evidence="12" type="ORF">EDC35_103388</name>
</gene>
<accession>A0A4R3N641</accession>
<organism evidence="12 13">
    <name type="scientific">Thiobaca trueperi</name>
    <dbReference type="NCBI Taxonomy" id="127458"/>
    <lineage>
        <taxon>Bacteria</taxon>
        <taxon>Pseudomonadati</taxon>
        <taxon>Pseudomonadota</taxon>
        <taxon>Gammaproteobacteria</taxon>
        <taxon>Chromatiales</taxon>
        <taxon>Chromatiaceae</taxon>
        <taxon>Thiobaca</taxon>
    </lineage>
</organism>
<dbReference type="SUPFAM" id="SSF52172">
    <property type="entry name" value="CheY-like"/>
    <property type="match status" value="1"/>
</dbReference>
<dbReference type="Pfam" id="PF00072">
    <property type="entry name" value="Response_reg"/>
    <property type="match status" value="1"/>
</dbReference>
<keyword evidence="13" id="KW-1185">Reference proteome</keyword>
<dbReference type="EMBL" id="SMAO01000003">
    <property type="protein sequence ID" value="TCT22289.1"/>
    <property type="molecule type" value="Genomic_DNA"/>
</dbReference>
<dbReference type="SMART" id="SM00387">
    <property type="entry name" value="HATPase_c"/>
    <property type="match status" value="1"/>
</dbReference>
<dbReference type="InterPro" id="IPR005467">
    <property type="entry name" value="His_kinase_dom"/>
</dbReference>
<evidence type="ECO:0000256" key="3">
    <source>
        <dbReference type="ARBA" id="ARBA00022553"/>
    </source>
</evidence>
<evidence type="ECO:0000256" key="8">
    <source>
        <dbReference type="SAM" id="MobiDB-lite"/>
    </source>
</evidence>
<dbReference type="Pfam" id="PF02518">
    <property type="entry name" value="HATPase_c"/>
    <property type="match status" value="1"/>
</dbReference>